<reference evidence="1 2" key="1">
    <citation type="journal article" date="2020" name="Curr. Microbiol.">
        <title>Tepidiphilus baoligensis sp. nov., a Novel Bacterium of the Family Hydrogenophilaceae Isolated from an Oil Reservoir.</title>
        <authorList>
            <person name="Zhang X."/>
            <person name="Wang G."/>
            <person name="Ma X."/>
            <person name="Yu J."/>
            <person name="You J."/>
            <person name="Xue Y."/>
            <person name="Ma Y."/>
        </authorList>
    </citation>
    <scope>NUCLEOTIDE SEQUENCE [LARGE SCALE GENOMIC DNA]</scope>
    <source>
        <strain evidence="1 2">B18-69</strain>
    </source>
</reference>
<gene>
    <name evidence="1" type="ORF">GV368_08755</name>
</gene>
<dbReference type="InterPro" id="IPR051454">
    <property type="entry name" value="RNA/ubiquinone_mod_enzymes"/>
</dbReference>
<dbReference type="PANTHER" id="PTHR30217">
    <property type="entry name" value="PEPTIDASE U32 FAMILY"/>
    <property type="match status" value="1"/>
</dbReference>
<organism evidence="1 2">
    <name type="scientific">Tepidiphilus baoligensis</name>
    <dbReference type="NCBI Taxonomy" id="2698687"/>
    <lineage>
        <taxon>Bacteria</taxon>
        <taxon>Pseudomonadati</taxon>
        <taxon>Pseudomonadota</taxon>
        <taxon>Hydrogenophilia</taxon>
        <taxon>Hydrogenophilales</taxon>
        <taxon>Hydrogenophilaceae</taxon>
        <taxon>Tepidiphilus</taxon>
    </lineage>
</organism>
<proteinExistence type="predicted"/>
<sequence length="307" mass="33911">MNPLSFELVLAPIPYFWPRERVLAFYEAIAEAPVDTVVLGETVCARRAELRLPDWIALGRDLAAAGKRVVLAGYALIESESHLKWVRRLVEQDEFAVEANEMGTVRLLAAAGRRDWIAGASLNVYNPHALAQLHEAGARRWLPPPELSRAALAHLLEGFTALEQGTIETELPVWGPLALAHSARCFTARHYRLQKDACEFRCLAHPAGLPLATRDGADFLVLNGVQVLSARPWSLMDRLEEVTPLAQALRLVPAPEGTLERIAALDRARRLGEMPAPEPESCNGFWYGESGFVYREPSSSPTAPRAQ</sequence>
<dbReference type="Proteomes" id="UP000669605">
    <property type="component" value="Unassembled WGS sequence"/>
</dbReference>
<keyword evidence="2" id="KW-1185">Reference proteome</keyword>
<protein>
    <submittedName>
        <fullName evidence="1">U32 family peptidase</fullName>
    </submittedName>
</protein>
<dbReference type="NCBIfam" id="NF011991">
    <property type="entry name" value="PRK15447.1"/>
    <property type="match status" value="1"/>
</dbReference>
<evidence type="ECO:0000313" key="1">
    <source>
        <dbReference type="EMBL" id="NMH17183.1"/>
    </source>
</evidence>
<name>A0ABX1QMQ0_9PROT</name>
<evidence type="ECO:0000313" key="2">
    <source>
        <dbReference type="Proteomes" id="UP000669605"/>
    </source>
</evidence>
<comment type="caution">
    <text evidence="1">The sequence shown here is derived from an EMBL/GenBank/DDBJ whole genome shotgun (WGS) entry which is preliminary data.</text>
</comment>
<dbReference type="EMBL" id="JAAAUB010000013">
    <property type="protein sequence ID" value="NMH17183.1"/>
    <property type="molecule type" value="Genomic_DNA"/>
</dbReference>
<accession>A0ABX1QMQ0</accession>
<dbReference type="PANTHER" id="PTHR30217:SF11">
    <property type="entry name" value="UBIQUINONE BIOSYNTHESIS PROTEIN UBIV"/>
    <property type="match status" value="1"/>
</dbReference>
<dbReference type="RefSeq" id="WP_169116257.1">
    <property type="nucleotide sequence ID" value="NZ_JAAAUB010000013.1"/>
</dbReference>